<feature type="domain" description="GAF" evidence="9">
    <location>
        <begin position="35"/>
        <end position="185"/>
    </location>
</feature>
<dbReference type="Gene3D" id="3.30.450.40">
    <property type="match status" value="1"/>
</dbReference>
<reference evidence="11 12" key="1">
    <citation type="submission" date="2016-11" db="EMBL/GenBank/DDBJ databases">
        <authorList>
            <person name="Jaros S."/>
            <person name="Januszkiewicz K."/>
            <person name="Wedrychowicz H."/>
        </authorList>
    </citation>
    <scope>NUCLEOTIDE SEQUENCE [LARGE SCALE GENOMIC DNA]</scope>
    <source>
        <strain evidence="11 12">DSM 14916</strain>
    </source>
</reference>
<dbReference type="EMBL" id="FQZF01000023">
    <property type="protein sequence ID" value="SHJ88047.1"/>
    <property type="molecule type" value="Genomic_DNA"/>
</dbReference>
<keyword evidence="12" id="KW-1185">Reference proteome</keyword>
<evidence type="ECO:0000313" key="12">
    <source>
        <dbReference type="Proteomes" id="UP000184387"/>
    </source>
</evidence>
<evidence type="ECO:0000256" key="5">
    <source>
        <dbReference type="ARBA" id="ARBA00022741"/>
    </source>
</evidence>
<dbReference type="OrthoDB" id="341208at2"/>
<dbReference type="AlphaFoldDB" id="A0A1M6MX44"/>
<evidence type="ECO:0000256" key="8">
    <source>
        <dbReference type="SAM" id="Coils"/>
    </source>
</evidence>
<evidence type="ECO:0000256" key="7">
    <source>
        <dbReference type="ARBA" id="ARBA00022840"/>
    </source>
</evidence>
<evidence type="ECO:0000256" key="1">
    <source>
        <dbReference type="ARBA" id="ARBA00000085"/>
    </source>
</evidence>
<dbReference type="Gene3D" id="3.30.565.10">
    <property type="entry name" value="Histidine kinase-like ATPase, C-terminal domain"/>
    <property type="match status" value="1"/>
</dbReference>
<accession>A0A1M6MX44</accession>
<organism evidence="11 12">
    <name type="scientific">Muricoccus roseus</name>
    <dbReference type="NCBI Taxonomy" id="198092"/>
    <lineage>
        <taxon>Bacteria</taxon>
        <taxon>Pseudomonadati</taxon>
        <taxon>Pseudomonadota</taxon>
        <taxon>Alphaproteobacteria</taxon>
        <taxon>Acetobacterales</taxon>
        <taxon>Roseomonadaceae</taxon>
        <taxon>Muricoccus</taxon>
    </lineage>
</organism>
<keyword evidence="7" id="KW-0067">ATP-binding</keyword>
<evidence type="ECO:0000259" key="10">
    <source>
        <dbReference type="SMART" id="SM00911"/>
    </source>
</evidence>
<evidence type="ECO:0000256" key="3">
    <source>
        <dbReference type="ARBA" id="ARBA00022553"/>
    </source>
</evidence>
<dbReference type="PANTHER" id="PTHR41523:SF7">
    <property type="entry name" value="HISTIDINE KINASE"/>
    <property type="match status" value="1"/>
</dbReference>
<keyword evidence="6 11" id="KW-0418">Kinase</keyword>
<dbReference type="Pfam" id="PF07536">
    <property type="entry name" value="HWE_HK"/>
    <property type="match status" value="1"/>
</dbReference>
<keyword evidence="4" id="KW-0808">Transferase</keyword>
<dbReference type="SUPFAM" id="SSF55785">
    <property type="entry name" value="PYP-like sensor domain (PAS domain)"/>
    <property type="match status" value="1"/>
</dbReference>
<dbReference type="InterPro" id="IPR011102">
    <property type="entry name" value="Sig_transdc_His_kinase_HWE"/>
</dbReference>
<evidence type="ECO:0000259" key="9">
    <source>
        <dbReference type="SMART" id="SM00065"/>
    </source>
</evidence>
<dbReference type="EC" id="2.7.13.3" evidence="2"/>
<dbReference type="RefSeq" id="WP_073137288.1">
    <property type="nucleotide sequence ID" value="NZ_FQZF01000023.1"/>
</dbReference>
<evidence type="ECO:0000313" key="11">
    <source>
        <dbReference type="EMBL" id="SHJ88047.1"/>
    </source>
</evidence>
<dbReference type="STRING" id="198092.SAMN02745194_03632"/>
<dbReference type="SMART" id="SM00065">
    <property type="entry name" value="GAF"/>
    <property type="match status" value="1"/>
</dbReference>
<keyword evidence="8" id="KW-0175">Coiled coil</keyword>
<dbReference type="InterPro" id="IPR035965">
    <property type="entry name" value="PAS-like_dom_sf"/>
</dbReference>
<dbReference type="Proteomes" id="UP000184387">
    <property type="component" value="Unassembled WGS sequence"/>
</dbReference>
<evidence type="ECO:0000256" key="4">
    <source>
        <dbReference type="ARBA" id="ARBA00022679"/>
    </source>
</evidence>
<name>A0A1M6MX44_9PROT</name>
<dbReference type="GO" id="GO:0004673">
    <property type="term" value="F:protein histidine kinase activity"/>
    <property type="evidence" value="ECO:0007669"/>
    <property type="project" value="UniProtKB-EC"/>
</dbReference>
<dbReference type="Pfam" id="PF01590">
    <property type="entry name" value="GAF"/>
    <property type="match status" value="1"/>
</dbReference>
<evidence type="ECO:0000256" key="2">
    <source>
        <dbReference type="ARBA" id="ARBA00012438"/>
    </source>
</evidence>
<keyword evidence="5" id="KW-0547">Nucleotide-binding</keyword>
<dbReference type="SMART" id="SM00911">
    <property type="entry name" value="HWE_HK"/>
    <property type="match status" value="1"/>
</dbReference>
<dbReference type="SUPFAM" id="SSF55781">
    <property type="entry name" value="GAF domain-like"/>
    <property type="match status" value="1"/>
</dbReference>
<dbReference type="InterPro" id="IPR036890">
    <property type="entry name" value="HATPase_C_sf"/>
</dbReference>
<protein>
    <recommendedName>
        <fullName evidence="2">histidine kinase</fullName>
        <ecNumber evidence="2">2.7.13.3</ecNumber>
    </recommendedName>
</protein>
<sequence>MNGRACWTGSREDEELLRQQTVLARFGEFALKSENLDEILAEACRLVGEALGTDLAKVVELQEDGQTLLVRAGLGWRPGVVGEIRLPLDERSSEGHALKSGDPVTSPNIDEETRFHYPAFLKEHGVRAIANVIIIGGRDKPPYGILQVDSREPREFTESDVAFLRSYANLIAAAVDRLRVLAQMRDSNRELERRVAERTRQLEAEAAERERAQKALRQAHAMETLVEHLPIGAGLIGPSGHILVANPQLRRLLPRPLVPSVDPQTGSEWTAFHPDGQRVAPQDYPAARALRGEIVLDMDFLHAGAPGRARWRRVSGIPVHGDNKAVAAALVVIVDIDGEKRAAERQALLTREVDHRAKNMLAVVQAALRLTRAEDIGSFVQLIEGRVAALSRAQMLLSAEHWSGADLHSLLRGELSAFLDREGSGPQVALRGPRLTIPADATQPLSMAIHELATNATKHGALSRPNGLVSVEWQIRQAGTEHLRLRWAETGGPPTQGPPSRQGFGSRVLNGTLRNQLGGQVVMTWDAAGLVCDIDFPLRDTPADTAADAQP</sequence>
<evidence type="ECO:0000256" key="6">
    <source>
        <dbReference type="ARBA" id="ARBA00022777"/>
    </source>
</evidence>
<dbReference type="InterPro" id="IPR003018">
    <property type="entry name" value="GAF"/>
</dbReference>
<comment type="catalytic activity">
    <reaction evidence="1">
        <text>ATP + protein L-histidine = ADP + protein N-phospho-L-histidine.</text>
        <dbReference type="EC" id="2.7.13.3"/>
    </reaction>
</comment>
<proteinExistence type="predicted"/>
<keyword evidence="3" id="KW-0597">Phosphoprotein</keyword>
<gene>
    <name evidence="11" type="ORF">SAMN02745194_03632</name>
</gene>
<dbReference type="PANTHER" id="PTHR41523">
    <property type="entry name" value="TWO-COMPONENT SYSTEM SENSOR PROTEIN"/>
    <property type="match status" value="1"/>
</dbReference>
<dbReference type="GO" id="GO:0005524">
    <property type="term" value="F:ATP binding"/>
    <property type="evidence" value="ECO:0007669"/>
    <property type="project" value="UniProtKB-KW"/>
</dbReference>
<dbReference type="Gene3D" id="3.30.450.20">
    <property type="entry name" value="PAS domain"/>
    <property type="match status" value="1"/>
</dbReference>
<dbReference type="InterPro" id="IPR029016">
    <property type="entry name" value="GAF-like_dom_sf"/>
</dbReference>
<feature type="domain" description="Signal transduction histidine kinase HWE region" evidence="10">
    <location>
        <begin position="352"/>
        <end position="434"/>
    </location>
</feature>
<feature type="coiled-coil region" evidence="8">
    <location>
        <begin position="181"/>
        <end position="222"/>
    </location>
</feature>